<dbReference type="EMBL" id="AP015037">
    <property type="protein sequence ID" value="BAT83625.1"/>
    <property type="molecule type" value="Genomic_DNA"/>
</dbReference>
<evidence type="ECO:0000313" key="1">
    <source>
        <dbReference type="EMBL" id="BAT83625.1"/>
    </source>
</evidence>
<dbReference type="AlphaFoldDB" id="A0A0S3RST7"/>
<dbReference type="PANTHER" id="PTHR45181">
    <property type="entry name" value="HEAT SHOCK PROTEIN DNAJ WITH TETRATRICOPEPTIDE REPEAT-CONTAINING PROTEIN"/>
    <property type="match status" value="1"/>
</dbReference>
<evidence type="ECO:0000313" key="2">
    <source>
        <dbReference type="Proteomes" id="UP000291084"/>
    </source>
</evidence>
<accession>A0A0S3RST7</accession>
<dbReference type="OrthoDB" id="10250354at2759"/>
<dbReference type="Proteomes" id="UP000291084">
    <property type="component" value="Chromosome 4"/>
</dbReference>
<protein>
    <submittedName>
        <fullName evidence="1">Uncharacterized protein</fullName>
    </submittedName>
</protein>
<dbReference type="PANTHER" id="PTHR45181:SF4">
    <property type="entry name" value="HEAT SHOCK PROTEIN DNAJ WITH TETRATRICOPEPTIDE REPEAT-CONTAINING PROTEIN"/>
    <property type="match status" value="1"/>
</dbReference>
<organism evidence="1 2">
    <name type="scientific">Vigna angularis var. angularis</name>
    <dbReference type="NCBI Taxonomy" id="157739"/>
    <lineage>
        <taxon>Eukaryota</taxon>
        <taxon>Viridiplantae</taxon>
        <taxon>Streptophyta</taxon>
        <taxon>Embryophyta</taxon>
        <taxon>Tracheophyta</taxon>
        <taxon>Spermatophyta</taxon>
        <taxon>Magnoliopsida</taxon>
        <taxon>eudicotyledons</taxon>
        <taxon>Gunneridae</taxon>
        <taxon>Pentapetalae</taxon>
        <taxon>rosids</taxon>
        <taxon>fabids</taxon>
        <taxon>Fabales</taxon>
        <taxon>Fabaceae</taxon>
        <taxon>Papilionoideae</taxon>
        <taxon>50 kb inversion clade</taxon>
        <taxon>NPAAA clade</taxon>
        <taxon>indigoferoid/millettioid clade</taxon>
        <taxon>Phaseoleae</taxon>
        <taxon>Vigna</taxon>
    </lineage>
</organism>
<reference evidence="1 2" key="1">
    <citation type="journal article" date="2015" name="Sci. Rep.">
        <title>The power of single molecule real-time sequencing technology in the de novo assembly of a eukaryotic genome.</title>
        <authorList>
            <person name="Sakai H."/>
            <person name="Naito K."/>
            <person name="Ogiso-Tanaka E."/>
            <person name="Takahashi Y."/>
            <person name="Iseki K."/>
            <person name="Muto C."/>
            <person name="Satou K."/>
            <person name="Teruya K."/>
            <person name="Shiroma A."/>
            <person name="Shimoji M."/>
            <person name="Hirano T."/>
            <person name="Itoh T."/>
            <person name="Kaga A."/>
            <person name="Tomooka N."/>
        </authorList>
    </citation>
    <scope>NUCLEOTIDE SEQUENCE [LARGE SCALE GENOMIC DNA]</scope>
    <source>
        <strain evidence="2">cv. Shumari</strain>
    </source>
</reference>
<keyword evidence="2" id="KW-1185">Reference proteome</keyword>
<sequence>MWLLTRAEEGCGADVRAQWPVMRQRGNVRKVSDVINHSAQFLLRRTSTDVERALEHIDEALMISSYSEKLLEMKAKVLLMLGDKTLDSTEKNACPSDAGCEVTDLDNSQLSKGFYFRIWRCSMMLKAYFHLGKFEEGLSLLEQQQEKMSAVNKKGASSSPVSGSGAANWFAASPTIESKIYRAITASLATVRLDENDVKELEMLLETKKIMLQTELLRKSKSNVRYNYKQALIRVPPPRYQFEGSISKITRYEVKIKKREHLSFDKRMEESSFNKRTGRTCSANLKRTAPTLDTLSASYSYSQDLT</sequence>
<gene>
    <name evidence="1" type="primary">Vigan.04G080200</name>
    <name evidence="1" type="ORF">VIGAN_04080200</name>
</gene>
<name>A0A0S3RST7_PHAAN</name>
<proteinExistence type="predicted"/>